<evidence type="ECO:0000256" key="4">
    <source>
        <dbReference type="ARBA" id="ARBA00023125"/>
    </source>
</evidence>
<keyword evidence="5" id="KW-0804">Transcription</keyword>
<dbReference type="Gene3D" id="1.10.1740.10">
    <property type="match status" value="1"/>
</dbReference>
<dbReference type="EMBL" id="LR593887">
    <property type="protein sequence ID" value="VTS02620.1"/>
    <property type="molecule type" value="Genomic_DNA"/>
</dbReference>
<dbReference type="InterPro" id="IPR013325">
    <property type="entry name" value="RNA_pol_sigma_r2"/>
</dbReference>
<evidence type="ECO:0000256" key="1">
    <source>
        <dbReference type="ARBA" id="ARBA00010641"/>
    </source>
</evidence>
<reference evidence="7" key="1">
    <citation type="submission" date="2019-04" db="EMBL/GenBank/DDBJ databases">
        <authorList>
            <consortium name="Science for Life Laboratories"/>
        </authorList>
    </citation>
    <scope>NUCLEOTIDE SEQUENCE</scope>
    <source>
        <strain evidence="7">MBLW1</strain>
    </source>
</reference>
<keyword evidence="8" id="KW-1185">Reference proteome</keyword>
<dbReference type="AlphaFoldDB" id="A0A6C2YN86"/>
<keyword evidence="3" id="KW-0731">Sigma factor</keyword>
<dbReference type="Proteomes" id="UP000464378">
    <property type="component" value="Chromosome"/>
</dbReference>
<dbReference type="Pfam" id="PF04542">
    <property type="entry name" value="Sigma70_r2"/>
    <property type="match status" value="1"/>
</dbReference>
<protein>
    <recommendedName>
        <fullName evidence="6">RNA polymerase sigma-70 region 2 domain-containing protein</fullName>
    </recommendedName>
</protein>
<dbReference type="InterPro" id="IPR013324">
    <property type="entry name" value="RNA_pol_sigma_r3/r4-like"/>
</dbReference>
<feature type="domain" description="RNA polymerase sigma-70 region 2" evidence="6">
    <location>
        <begin position="84"/>
        <end position="152"/>
    </location>
</feature>
<organism evidence="7">
    <name type="scientific">Tuwongella immobilis</name>
    <dbReference type="NCBI Taxonomy" id="692036"/>
    <lineage>
        <taxon>Bacteria</taxon>
        <taxon>Pseudomonadati</taxon>
        <taxon>Planctomycetota</taxon>
        <taxon>Planctomycetia</taxon>
        <taxon>Gemmatales</taxon>
        <taxon>Gemmataceae</taxon>
        <taxon>Tuwongella</taxon>
    </lineage>
</organism>
<evidence type="ECO:0000256" key="5">
    <source>
        <dbReference type="ARBA" id="ARBA00023163"/>
    </source>
</evidence>
<dbReference type="GO" id="GO:0016987">
    <property type="term" value="F:sigma factor activity"/>
    <property type="evidence" value="ECO:0007669"/>
    <property type="project" value="UniProtKB-KW"/>
</dbReference>
<dbReference type="GO" id="GO:0006352">
    <property type="term" value="P:DNA-templated transcription initiation"/>
    <property type="evidence" value="ECO:0007669"/>
    <property type="project" value="InterPro"/>
</dbReference>
<sequence length="262" mass="30323">MTGRLRVDANESSRWIELGGVSIPRCHIVAISLLHTIVRNLTPNLRIFLGTEFMSASDGSESTNTTLLRRLRDAPQDPEAWAAFVDRYGRMMVRWCRHWGLQQADAEDVTQSVMVELLRQMRQFVYDRSGSFRSWLRTVTYRAWTRFLESRNQRATREQQVPDPLDSPAAYPDFLEHFIRENDRELLEIAMERVRLRVQPQTWEAFRLTALENLAGAEVAAQLGMNVGTVFVARSKVQRMLRDEYLRINPEGSELLPEADPS</sequence>
<evidence type="ECO:0000256" key="3">
    <source>
        <dbReference type="ARBA" id="ARBA00023082"/>
    </source>
</evidence>
<dbReference type="GO" id="GO:0003677">
    <property type="term" value="F:DNA binding"/>
    <property type="evidence" value="ECO:0007669"/>
    <property type="project" value="UniProtKB-KW"/>
</dbReference>
<evidence type="ECO:0000313" key="7">
    <source>
        <dbReference type="EMBL" id="VIP02844.1"/>
    </source>
</evidence>
<keyword evidence="2" id="KW-0805">Transcription regulation</keyword>
<dbReference type="NCBIfam" id="TIGR02937">
    <property type="entry name" value="sigma70-ECF"/>
    <property type="match status" value="1"/>
</dbReference>
<dbReference type="SUPFAM" id="SSF88946">
    <property type="entry name" value="Sigma2 domain of RNA polymerase sigma factors"/>
    <property type="match status" value="1"/>
</dbReference>
<dbReference type="InterPro" id="IPR039425">
    <property type="entry name" value="RNA_pol_sigma-70-like"/>
</dbReference>
<dbReference type="Gene3D" id="1.10.10.10">
    <property type="entry name" value="Winged helix-like DNA-binding domain superfamily/Winged helix DNA-binding domain"/>
    <property type="match status" value="1"/>
</dbReference>
<dbReference type="InterPro" id="IPR014284">
    <property type="entry name" value="RNA_pol_sigma-70_dom"/>
</dbReference>
<keyword evidence="4" id="KW-0238">DNA-binding</keyword>
<comment type="similarity">
    <text evidence="1">Belongs to the sigma-70 factor family. ECF subfamily.</text>
</comment>
<name>A0A6C2YN86_9BACT</name>
<evidence type="ECO:0000259" key="6">
    <source>
        <dbReference type="Pfam" id="PF04542"/>
    </source>
</evidence>
<evidence type="ECO:0000256" key="2">
    <source>
        <dbReference type="ARBA" id="ARBA00023015"/>
    </source>
</evidence>
<dbReference type="SUPFAM" id="SSF88659">
    <property type="entry name" value="Sigma3 and sigma4 domains of RNA polymerase sigma factors"/>
    <property type="match status" value="1"/>
</dbReference>
<dbReference type="PANTHER" id="PTHR43133">
    <property type="entry name" value="RNA POLYMERASE ECF-TYPE SIGMA FACTO"/>
    <property type="match status" value="1"/>
</dbReference>
<proteinExistence type="inferred from homology"/>
<gene>
    <name evidence="7" type="ORF">GMBLW1_11160</name>
</gene>
<dbReference type="KEGG" id="tim:GMBLW1_11160"/>
<dbReference type="InParanoid" id="A0A6C2YN86"/>
<accession>A0A6C2YN86</accession>
<dbReference type="InterPro" id="IPR036388">
    <property type="entry name" value="WH-like_DNA-bd_sf"/>
</dbReference>
<evidence type="ECO:0000313" key="8">
    <source>
        <dbReference type="Proteomes" id="UP000464378"/>
    </source>
</evidence>
<dbReference type="PANTHER" id="PTHR43133:SF8">
    <property type="entry name" value="RNA POLYMERASE SIGMA FACTOR HI_1459-RELATED"/>
    <property type="match status" value="1"/>
</dbReference>
<dbReference type="EMBL" id="LR586016">
    <property type="protein sequence ID" value="VIP02844.1"/>
    <property type="molecule type" value="Genomic_DNA"/>
</dbReference>
<dbReference type="InterPro" id="IPR007627">
    <property type="entry name" value="RNA_pol_sigma70_r2"/>
</dbReference>